<feature type="binding site" evidence="9">
    <location>
        <position position="987"/>
    </location>
    <ligand>
        <name>chloride</name>
        <dbReference type="ChEBI" id="CHEBI:17996"/>
        <label>1</label>
    </ligand>
</feature>
<evidence type="ECO:0000256" key="1">
    <source>
        <dbReference type="ARBA" id="ARBA00001923"/>
    </source>
</evidence>
<evidence type="ECO:0000256" key="11">
    <source>
        <dbReference type="PIRSR" id="PIRSR601548-4"/>
    </source>
</evidence>
<keyword evidence="4 11" id="KW-1015">Disulfide bond</keyword>
<feature type="active site" description="Proton donor 1" evidence="8">
    <location>
        <position position="376"/>
    </location>
</feature>
<feature type="binding site" evidence="10">
    <location>
        <position position="845"/>
    </location>
    <ligand>
        <name>Zn(2+)</name>
        <dbReference type="ChEBI" id="CHEBI:29105"/>
        <label>1</label>
        <note>catalytic</note>
    </ligand>
</feature>
<feature type="binding site" evidence="12">
    <location>
        <position position="849"/>
    </location>
    <ligand>
        <name>Zn(2+)</name>
        <dbReference type="ChEBI" id="CHEBI:29105"/>
        <label>2</label>
        <note>catalytic</note>
    </ligand>
</feature>
<evidence type="ECO:0000313" key="16">
    <source>
        <dbReference type="Proteomes" id="UP000007875"/>
    </source>
</evidence>
<keyword evidence="3" id="KW-0732">Signal</keyword>
<dbReference type="PRINTS" id="PR00791">
    <property type="entry name" value="PEPDIPTASEA"/>
</dbReference>
<keyword evidence="16" id="KW-1185">Reference proteome</keyword>
<dbReference type="GO" id="GO:0004180">
    <property type="term" value="F:carboxypeptidase activity"/>
    <property type="evidence" value="ECO:0007669"/>
    <property type="project" value="UniProtKB-KW"/>
</dbReference>
<dbReference type="GeneTree" id="ENSGT00940000163600"/>
<feature type="disulfide bond" evidence="13">
    <location>
        <begin position="8"/>
        <end position="16"/>
    </location>
</feature>
<feature type="glycosylation site" description="N-linked (GlcNAc...) asparagine" evidence="7">
    <location>
        <position position="531"/>
    </location>
</feature>
<dbReference type="CDD" id="cd06461">
    <property type="entry name" value="M2_ACE"/>
    <property type="match status" value="2"/>
</dbReference>
<accession>H2Z6D5</accession>
<dbReference type="PANTHER" id="PTHR10514">
    <property type="entry name" value="ANGIOTENSIN-CONVERTING ENZYME"/>
    <property type="match status" value="1"/>
</dbReference>
<evidence type="ECO:0000256" key="5">
    <source>
        <dbReference type="ARBA" id="ARBA00023180"/>
    </source>
</evidence>
<keyword evidence="14" id="KW-0378">Hydrolase</keyword>
<feature type="disulfide bond" evidence="11">
    <location>
        <begin position="1003"/>
        <end position="1015"/>
    </location>
</feature>
<dbReference type="SUPFAM" id="SSF55486">
    <property type="entry name" value="Metalloproteases ('zincins'), catalytic domain"/>
    <property type="match status" value="2"/>
</dbReference>
<organism evidence="15 16">
    <name type="scientific">Ciona savignyi</name>
    <name type="common">Pacific transparent sea squirt</name>
    <dbReference type="NCBI Taxonomy" id="51511"/>
    <lineage>
        <taxon>Eukaryota</taxon>
        <taxon>Metazoa</taxon>
        <taxon>Chordata</taxon>
        <taxon>Tunicata</taxon>
        <taxon>Ascidiacea</taxon>
        <taxon>Phlebobranchia</taxon>
        <taxon>Cionidae</taxon>
        <taxon>Ciona</taxon>
    </lineage>
</organism>
<feature type="disulfide bond" evidence="11">
    <location>
        <begin position="810"/>
        <end position="832"/>
    </location>
</feature>
<feature type="active site" description="Proton acceptor 1" evidence="6">
    <location>
        <position position="846"/>
    </location>
</feature>
<keyword evidence="5 7" id="KW-0325">Glycoprotein</keyword>
<dbReference type="Gene3D" id="1.10.1370.30">
    <property type="match status" value="3"/>
</dbReference>
<keyword evidence="14" id="KW-0121">Carboxypeptidase</keyword>
<evidence type="ECO:0000256" key="4">
    <source>
        <dbReference type="ARBA" id="ARBA00023157"/>
    </source>
</evidence>
<evidence type="ECO:0000256" key="6">
    <source>
        <dbReference type="PIRSR" id="PIRSR601548-1"/>
    </source>
</evidence>
<comment type="similarity">
    <text evidence="2 13 14">Belongs to the peptidase M2 family.</text>
</comment>
<dbReference type="GO" id="GO:0046872">
    <property type="term" value="F:metal ion binding"/>
    <property type="evidence" value="ECO:0007669"/>
    <property type="project" value="UniProtKB-KW"/>
</dbReference>
<dbReference type="InterPro" id="IPR001548">
    <property type="entry name" value="Peptidase_M2"/>
</dbReference>
<feature type="glycosylation site" description="N-linked (GlcNAc...) asparagine; partial" evidence="7">
    <location>
        <position position="613"/>
    </location>
</feature>
<dbReference type="GO" id="GO:0008241">
    <property type="term" value="F:peptidyl-dipeptidase activity"/>
    <property type="evidence" value="ECO:0007669"/>
    <property type="project" value="UniProtKB-EC"/>
</dbReference>
<feature type="binding site" evidence="10">
    <location>
        <position position="849"/>
    </location>
    <ligand>
        <name>Zn(2+)</name>
        <dbReference type="ChEBI" id="CHEBI:29105"/>
        <label>1</label>
        <note>catalytic</note>
    </ligand>
</feature>
<dbReference type="Pfam" id="PF01401">
    <property type="entry name" value="Peptidase_M2"/>
    <property type="match status" value="2"/>
</dbReference>
<dbReference type="EC" id="3.4.-.-" evidence="14"/>
<feature type="active site" description="Proton acceptor 2" evidence="8">
    <location>
        <position position="846"/>
    </location>
</feature>
<evidence type="ECO:0000256" key="3">
    <source>
        <dbReference type="ARBA" id="ARBA00022729"/>
    </source>
</evidence>
<dbReference type="GO" id="GO:0008237">
    <property type="term" value="F:metallopeptidase activity"/>
    <property type="evidence" value="ECO:0007669"/>
    <property type="project" value="UniProtKB-KW"/>
</dbReference>
<evidence type="ECO:0000256" key="8">
    <source>
        <dbReference type="PIRSR" id="PIRSR601548-11"/>
    </source>
</evidence>
<feature type="active site" description="Proton acceptor 1" evidence="8">
    <location>
        <position position="244"/>
    </location>
</feature>
<sequence length="1081" mass="126105">IYSKAKVCRPNEPTKCLMYEPGIINLFAKSRNYSELLWAWKGWRDAIGPKVRTDWERIIEIENIGARENNYTDEGAAWRTNYQVSNLRGKVEKLWAQLRPFYLQLHSYVRYKLKQEYGDHVNLTGPIPAHLLGEIWAMSWLNIYNITKPYPNVNAFQVDEGMKDMNYTTHDMFVLADNFYQSMGLPAMPDNFWKYSMFTRPKNRSVVCYASASDMGHDKQGNEDVRIKMCAVVNANYLYTVHHEMGHCQYYLAYNEAQPPEFRAGANNGFHEAIGDTAALSVINPTHLKKLGILKPVDAENKHQQNINFLLRRALEKVAFFPFSISLEFWRWDVFSGKITNQHLNAGWWENKLKYQGIYPPVERTEHDFDPASKYHVTSGTPYIRYFIAHILEFQLYETLCKLSGHKGPLHLCDFQGSKVAGRHFRKMLEMGNSKHWEDILRKLSGSCHMDAGSTLRFFKPLTQWLQTSQKAKNDFFDRMIGLSHLPGMYGAIMPSMLYSKKVARFLRSYQYNLDKWRRIDGLATFARETNITKHNTAVHTKSLNVNKICTQKHLRDIAGWNNTIEYQVFTRLINHLLIKVQYSLDTIYLNNYSLEITDITGIHQMAKVCRPNEPTKCLMYEPGIINLFAKSRNYGELLWAWKGWRDAIGPKVRTDWERIIEIENIGARENGYTDEGAYWRTNYQIRNLREQVEKMWAQLRPLYLQLHSYVRYKLKQEYGDHVNLTGPIPAHLLGEIWAMSWLNIYNLTKPYPNVNAFQVDEGLKEMNYTTHDMFVLADNFYQSMGLPAMPDNFWKYSMFTRPKNRSVVCYASAWNMGHDKQGNEDVRVKMCAVVNANYLYTVHHEMGHCQYYLAYNEAQPPEFRAGANNGFHEAIGDTAALSVINPTHLKKLGILKPVDAETKHQQNINFLLRRALEKVAFFPFSISLEFWRWDVFSGKITNQHLNAGWWENKLKYQGIYPPVERTEHDFDPASKYHVTSGTPYIRYFIAQVLEFQFYEILCKLSGHKGPLHLCDFQGSKVAGRHFRKMLEMGNSKHWEDILQKLSGSCHVDAGSTLRFFKPLTQWLVKENKRLGNKIGW</sequence>
<dbReference type="GO" id="GO:0006508">
    <property type="term" value="P:proteolysis"/>
    <property type="evidence" value="ECO:0007669"/>
    <property type="project" value="UniProtKB-KW"/>
</dbReference>
<dbReference type="PANTHER" id="PTHR10514:SF27">
    <property type="entry name" value="ANGIOTENSIN-CONVERTING ENZYME"/>
    <property type="match status" value="1"/>
</dbReference>
<keyword evidence="10 14" id="KW-0862">Zinc</keyword>
<protein>
    <recommendedName>
        <fullName evidence="14">Angiotensin-converting enzyme</fullName>
        <ecNumber evidence="14">3.4.-.-</ecNumber>
    </recommendedName>
</protein>
<proteinExistence type="inferred from homology"/>
<reference evidence="15" key="3">
    <citation type="submission" date="2025-09" db="UniProtKB">
        <authorList>
            <consortium name="Ensembl"/>
        </authorList>
    </citation>
    <scope>IDENTIFICATION</scope>
</reference>
<keyword evidence="10 14" id="KW-0479">Metal-binding</keyword>
<dbReference type="PROSITE" id="PS52011">
    <property type="entry name" value="PEPTIDASE_M2"/>
    <property type="match status" value="2"/>
</dbReference>
<evidence type="ECO:0000256" key="7">
    <source>
        <dbReference type="PIRSR" id="PIRSR601548-10"/>
    </source>
</evidence>
<evidence type="ECO:0000313" key="15">
    <source>
        <dbReference type="Ensembl" id="ENSCSAVP00000013147.1"/>
    </source>
</evidence>
<dbReference type="Ensembl" id="ENSCSAVT00000013296.1">
    <property type="protein sequence ID" value="ENSCSAVP00000013147.1"/>
    <property type="gene ID" value="ENSCSAVG00000007719.1"/>
</dbReference>
<feature type="binding site" evidence="9">
    <location>
        <position position="684"/>
    </location>
    <ligand>
        <name>chloride</name>
        <dbReference type="ChEBI" id="CHEBI:17996"/>
        <label>1</label>
    </ligand>
</feature>
<dbReference type="Proteomes" id="UP000007875">
    <property type="component" value="Unassembled WGS sequence"/>
</dbReference>
<feature type="glycosylation site" description="N-linked (GlcNAc...) (complex) asparagine" evidence="7">
    <location>
        <position position="563"/>
    </location>
</feature>
<evidence type="ECO:0000256" key="10">
    <source>
        <dbReference type="PIRSR" id="PIRSR601548-3"/>
    </source>
</evidence>
<evidence type="ECO:0000256" key="9">
    <source>
        <dbReference type="PIRSR" id="PIRSR601548-2"/>
    </source>
</evidence>
<keyword evidence="14" id="KW-0645">Protease</keyword>
<comment type="caution">
    <text evidence="13">Lacks conserved residue(s) required for the propagation of feature annotation.</text>
</comment>
<feature type="binding site" evidence="12">
    <location>
        <position position="874"/>
    </location>
    <ligand>
        <name>Zn(2+)</name>
        <dbReference type="ChEBI" id="CHEBI:29105"/>
        <label>2</label>
        <note>catalytic</note>
    </ligand>
</feature>
<evidence type="ECO:0000256" key="13">
    <source>
        <dbReference type="PROSITE-ProRule" id="PRU01355"/>
    </source>
</evidence>
<evidence type="ECO:0000256" key="14">
    <source>
        <dbReference type="RuleBase" id="RU361144"/>
    </source>
</evidence>
<feature type="binding site" evidence="10">
    <location>
        <position position="874"/>
    </location>
    <ligand>
        <name>Zn(2+)</name>
        <dbReference type="ChEBI" id="CHEBI:29105"/>
        <label>1</label>
        <note>catalytic</note>
    </ligand>
</feature>
<dbReference type="AlphaFoldDB" id="H2Z6D5"/>
<feature type="active site" description="Proton donor 2" evidence="8">
    <location>
        <position position="978"/>
    </location>
</feature>
<feature type="binding site" evidence="12">
    <location>
        <position position="845"/>
    </location>
    <ligand>
        <name>Zn(2+)</name>
        <dbReference type="ChEBI" id="CHEBI:29105"/>
        <label>2</label>
        <note>catalytic</note>
    </ligand>
</feature>
<dbReference type="GO" id="GO:0005886">
    <property type="term" value="C:plasma membrane"/>
    <property type="evidence" value="ECO:0007669"/>
    <property type="project" value="TreeGrafter"/>
</dbReference>
<evidence type="ECO:0000256" key="12">
    <source>
        <dbReference type="PIRSR" id="PIRSR601548-8"/>
    </source>
</evidence>
<comment type="cofactor">
    <cofactor evidence="1">
        <name>chloride</name>
        <dbReference type="ChEBI" id="CHEBI:17996"/>
    </cofactor>
</comment>
<name>H2Z6D5_CIOSA</name>
<keyword evidence="14" id="KW-0482">Metalloprotease</keyword>
<feature type="disulfide bond" evidence="11 13">
    <location>
        <begin position="610"/>
        <end position="618"/>
    </location>
</feature>
<dbReference type="OMA" id="GMPPEFW"/>
<feature type="active site" description="Proton donor 1" evidence="6">
    <location>
        <position position="978"/>
    </location>
</feature>
<comment type="cofactor">
    <cofactor evidence="14">
        <name>Zn(2+)</name>
        <dbReference type="ChEBI" id="CHEBI:29105"/>
    </cofactor>
    <text evidence="14">Binds 2 Zn(2+) ions per subunit.</text>
</comment>
<reference evidence="15" key="2">
    <citation type="submission" date="2025-08" db="UniProtKB">
        <authorList>
            <consortium name="Ensembl"/>
        </authorList>
    </citation>
    <scope>IDENTIFICATION</scope>
</reference>
<reference evidence="16" key="1">
    <citation type="submission" date="2003-08" db="EMBL/GenBank/DDBJ databases">
        <authorList>
            <person name="Birren B."/>
            <person name="Nusbaum C."/>
            <person name="Abebe A."/>
            <person name="Abouelleil A."/>
            <person name="Adekoya E."/>
            <person name="Ait-zahra M."/>
            <person name="Allen N."/>
            <person name="Allen T."/>
            <person name="An P."/>
            <person name="Anderson M."/>
            <person name="Anderson S."/>
            <person name="Arachchi H."/>
            <person name="Armbruster J."/>
            <person name="Bachantsang P."/>
            <person name="Baldwin J."/>
            <person name="Barry A."/>
            <person name="Bayul T."/>
            <person name="Blitshsteyn B."/>
            <person name="Bloom T."/>
            <person name="Blye J."/>
            <person name="Boguslavskiy L."/>
            <person name="Borowsky M."/>
            <person name="Boukhgalter B."/>
            <person name="Brunache A."/>
            <person name="Butler J."/>
            <person name="Calixte N."/>
            <person name="Calvo S."/>
            <person name="Camarata J."/>
            <person name="Campo K."/>
            <person name="Chang J."/>
            <person name="Cheshatsang Y."/>
            <person name="Citroen M."/>
            <person name="Collymore A."/>
            <person name="Considine T."/>
            <person name="Cook A."/>
            <person name="Cooke P."/>
            <person name="Corum B."/>
            <person name="Cuomo C."/>
            <person name="David R."/>
            <person name="Dawoe T."/>
            <person name="Degray S."/>
            <person name="Dodge S."/>
            <person name="Dooley K."/>
            <person name="Dorje P."/>
            <person name="Dorjee K."/>
            <person name="Dorris L."/>
            <person name="Duffey N."/>
            <person name="Dupes A."/>
            <person name="Elkins T."/>
            <person name="Engels R."/>
            <person name="Erickson J."/>
            <person name="Farina A."/>
            <person name="Faro S."/>
            <person name="Ferreira P."/>
            <person name="Fischer H."/>
            <person name="Fitzgerald M."/>
            <person name="Foley K."/>
            <person name="Gage D."/>
            <person name="Galagan J."/>
            <person name="Gearin G."/>
            <person name="Gnerre S."/>
            <person name="Gnirke A."/>
            <person name="Goyette A."/>
            <person name="Graham J."/>
            <person name="Grandbois E."/>
            <person name="Gyaltsen K."/>
            <person name="Hafez N."/>
            <person name="Hagopian D."/>
            <person name="Hagos B."/>
            <person name="Hall J."/>
            <person name="Hatcher B."/>
            <person name="Heller A."/>
            <person name="Higgins H."/>
            <person name="Honan T."/>
            <person name="Horn A."/>
            <person name="Houde N."/>
            <person name="Hughes L."/>
            <person name="Hulme W."/>
            <person name="Husby E."/>
            <person name="Iliev I."/>
            <person name="Jaffe D."/>
            <person name="Jones C."/>
            <person name="Kamal M."/>
            <person name="Kamat A."/>
            <person name="Kamvysselis M."/>
            <person name="Karlsson E."/>
            <person name="Kells C."/>
            <person name="Kieu A."/>
            <person name="Kisner P."/>
            <person name="Kodira C."/>
            <person name="Kulbokas E."/>
            <person name="Labutti K."/>
            <person name="Lama D."/>
            <person name="Landers T."/>
            <person name="Leger J."/>
            <person name="Levine S."/>
            <person name="Lewis D."/>
            <person name="Lewis T."/>
            <person name="Lindblad-toh K."/>
            <person name="Liu X."/>
            <person name="Lokyitsang T."/>
            <person name="Lokyitsang Y."/>
            <person name="Lucien O."/>
            <person name="Lui A."/>
            <person name="Ma L.J."/>
            <person name="Mabbitt R."/>
            <person name="Macdonald J."/>
            <person name="Maclean C."/>
            <person name="Major J."/>
            <person name="Manning J."/>
            <person name="Marabella R."/>
            <person name="Maru K."/>
            <person name="Matthews C."/>
            <person name="Mauceli E."/>
            <person name="Mccarthy M."/>
            <person name="Mcdonough S."/>
            <person name="Mcghee T."/>
            <person name="Meldrim J."/>
            <person name="Meneus L."/>
            <person name="Mesirov J."/>
            <person name="Mihalev A."/>
            <person name="Mihova T."/>
            <person name="Mikkelsen T."/>
            <person name="Mlenga V."/>
            <person name="Moru K."/>
            <person name="Mozes J."/>
            <person name="Mulrain L."/>
            <person name="Munson G."/>
            <person name="Naylor J."/>
            <person name="Newes C."/>
            <person name="Nguyen C."/>
            <person name="Nguyen N."/>
            <person name="Nguyen T."/>
            <person name="Nicol R."/>
            <person name="Nielsen C."/>
            <person name="Nizzari M."/>
            <person name="Norbu C."/>
            <person name="Norbu N."/>
            <person name="O'donnell P."/>
            <person name="Okoawo O."/>
            <person name="O'leary S."/>
            <person name="Omotosho B."/>
            <person name="O'neill K."/>
            <person name="Osman S."/>
            <person name="Parker S."/>
            <person name="Perrin D."/>
            <person name="Phunkhang P."/>
            <person name="Piqani B."/>
            <person name="Purcell S."/>
            <person name="Rachupka T."/>
            <person name="Ramasamy U."/>
            <person name="Rameau R."/>
            <person name="Ray V."/>
            <person name="Raymond C."/>
            <person name="Retta R."/>
            <person name="Richardson S."/>
            <person name="Rise C."/>
            <person name="Rodriguez J."/>
            <person name="Rogers J."/>
            <person name="Rogov P."/>
            <person name="Rutman M."/>
            <person name="Schupbach R."/>
            <person name="Seaman C."/>
            <person name="Settipalli S."/>
            <person name="Sharpe T."/>
            <person name="Sheridan J."/>
            <person name="Sherpa N."/>
            <person name="Shi J."/>
            <person name="Smirnov S."/>
            <person name="Smith C."/>
            <person name="Sougnez C."/>
            <person name="Spencer B."/>
            <person name="Stalker J."/>
            <person name="Stange-thomann N."/>
            <person name="Stavropoulos S."/>
            <person name="Stetson K."/>
            <person name="Stone C."/>
            <person name="Stone S."/>
            <person name="Stubbs M."/>
            <person name="Talamas J."/>
            <person name="Tchuinga P."/>
            <person name="Tenzing P."/>
            <person name="Tesfaye S."/>
            <person name="Theodore J."/>
            <person name="Thoulutsang Y."/>
            <person name="Topham K."/>
            <person name="Towey S."/>
            <person name="Tsamla T."/>
            <person name="Tsomo N."/>
            <person name="Vallee D."/>
            <person name="Vassiliev H."/>
            <person name="Venkataraman V."/>
            <person name="Vinson J."/>
            <person name="Vo A."/>
            <person name="Wade C."/>
            <person name="Wang S."/>
            <person name="Wangchuk T."/>
            <person name="Wangdi T."/>
            <person name="Whittaker C."/>
            <person name="Wilkinson J."/>
            <person name="Wu Y."/>
            <person name="Wyman D."/>
            <person name="Yadav S."/>
            <person name="Yang S."/>
            <person name="Yang X."/>
            <person name="Yeager S."/>
            <person name="Yee E."/>
            <person name="Young G."/>
            <person name="Zainoun J."/>
            <person name="Zembeck L."/>
            <person name="Zimmer A."/>
            <person name="Zody M."/>
            <person name="Lander E."/>
        </authorList>
    </citation>
    <scope>NUCLEOTIDE SEQUENCE [LARGE SCALE GENOMIC DNA]</scope>
</reference>
<evidence type="ECO:0000256" key="2">
    <source>
        <dbReference type="ARBA" id="ARBA00008139"/>
    </source>
</evidence>